<evidence type="ECO:0000313" key="1">
    <source>
        <dbReference type="EMBL" id="SFJ70567.1"/>
    </source>
</evidence>
<name>A0A1I3TM03_9EURY</name>
<dbReference type="RefSeq" id="WP_005579842.1">
    <property type="nucleotide sequence ID" value="NZ_FORO01000061.1"/>
</dbReference>
<protein>
    <submittedName>
        <fullName evidence="1">Uncharacterized protein</fullName>
    </submittedName>
</protein>
<proteinExistence type="predicted"/>
<dbReference type="Proteomes" id="UP000182829">
    <property type="component" value="Unassembled WGS sequence"/>
</dbReference>
<dbReference type="EMBL" id="FORO01000061">
    <property type="protein sequence ID" value="SFJ70567.1"/>
    <property type="molecule type" value="Genomic_DNA"/>
</dbReference>
<evidence type="ECO:0000313" key="2">
    <source>
        <dbReference type="Proteomes" id="UP000182829"/>
    </source>
</evidence>
<reference evidence="1 2" key="1">
    <citation type="submission" date="2016-10" db="EMBL/GenBank/DDBJ databases">
        <authorList>
            <person name="de Groot N.N."/>
        </authorList>
    </citation>
    <scope>NUCLEOTIDE SEQUENCE [LARGE SCALE GENOMIC DNA]</scope>
    <source>
        <strain evidence="1 2">SP2</strain>
    </source>
</reference>
<gene>
    <name evidence="1" type="ORF">SAMN05443661_16113</name>
</gene>
<accession>A0A1I3TM03</accession>
<dbReference type="AlphaFoldDB" id="A0A1I3TM03"/>
<sequence length="66" mass="7037">MTDSKLYERPDKPLVCAADRLLGTSGLARRCQFVVASTAPIVGTADWLETVAGSPREEEADDSVAV</sequence>
<organism evidence="1 2">
    <name type="scientific">Natronobacterium gregoryi</name>
    <dbReference type="NCBI Taxonomy" id="44930"/>
    <lineage>
        <taxon>Archaea</taxon>
        <taxon>Methanobacteriati</taxon>
        <taxon>Methanobacteriota</taxon>
        <taxon>Stenosarchaea group</taxon>
        <taxon>Halobacteria</taxon>
        <taxon>Halobacteriales</taxon>
        <taxon>Natrialbaceae</taxon>
        <taxon>Natronobacterium</taxon>
    </lineage>
</organism>
<dbReference type="GeneID" id="14207232"/>